<feature type="region of interest" description="Disordered" evidence="1">
    <location>
        <begin position="23"/>
        <end position="60"/>
    </location>
</feature>
<dbReference type="Proteomes" id="UP000054560">
    <property type="component" value="Unassembled WGS sequence"/>
</dbReference>
<organism evidence="2 3">
    <name type="scientific">Sphaeroforma arctica JP610</name>
    <dbReference type="NCBI Taxonomy" id="667725"/>
    <lineage>
        <taxon>Eukaryota</taxon>
        <taxon>Ichthyosporea</taxon>
        <taxon>Ichthyophonida</taxon>
        <taxon>Sphaeroforma</taxon>
    </lineage>
</organism>
<accession>A0A0L0FNK3</accession>
<protein>
    <submittedName>
        <fullName evidence="2">Uncharacterized protein</fullName>
    </submittedName>
</protein>
<keyword evidence="3" id="KW-1185">Reference proteome</keyword>
<gene>
    <name evidence="2" type="ORF">SARC_09262</name>
</gene>
<name>A0A0L0FNK3_9EUKA</name>
<proteinExistence type="predicted"/>
<feature type="compositionally biased region" description="Polar residues" evidence="1">
    <location>
        <begin position="23"/>
        <end position="33"/>
    </location>
</feature>
<evidence type="ECO:0000313" key="3">
    <source>
        <dbReference type="Proteomes" id="UP000054560"/>
    </source>
</evidence>
<reference evidence="2 3" key="1">
    <citation type="submission" date="2011-02" db="EMBL/GenBank/DDBJ databases">
        <title>The Genome Sequence of Sphaeroforma arctica JP610.</title>
        <authorList>
            <consortium name="The Broad Institute Genome Sequencing Platform"/>
            <person name="Russ C."/>
            <person name="Cuomo C."/>
            <person name="Young S.K."/>
            <person name="Zeng Q."/>
            <person name="Gargeya S."/>
            <person name="Alvarado L."/>
            <person name="Berlin A."/>
            <person name="Chapman S.B."/>
            <person name="Chen Z."/>
            <person name="Freedman E."/>
            <person name="Gellesch M."/>
            <person name="Goldberg J."/>
            <person name="Griggs A."/>
            <person name="Gujja S."/>
            <person name="Heilman E."/>
            <person name="Heiman D."/>
            <person name="Howarth C."/>
            <person name="Mehta T."/>
            <person name="Neiman D."/>
            <person name="Pearson M."/>
            <person name="Roberts A."/>
            <person name="Saif S."/>
            <person name="Shea T."/>
            <person name="Shenoy N."/>
            <person name="Sisk P."/>
            <person name="Stolte C."/>
            <person name="Sykes S."/>
            <person name="White J."/>
            <person name="Yandava C."/>
            <person name="Burger G."/>
            <person name="Gray M.W."/>
            <person name="Holland P.W.H."/>
            <person name="King N."/>
            <person name="Lang F.B.F."/>
            <person name="Roger A.J."/>
            <person name="Ruiz-Trillo I."/>
            <person name="Haas B."/>
            <person name="Nusbaum C."/>
            <person name="Birren B."/>
        </authorList>
    </citation>
    <scope>NUCLEOTIDE SEQUENCE [LARGE SCALE GENOMIC DNA]</scope>
    <source>
        <strain evidence="2 3">JP610</strain>
    </source>
</reference>
<dbReference type="RefSeq" id="XP_014152201.1">
    <property type="nucleotide sequence ID" value="XM_014296726.1"/>
</dbReference>
<sequence length="60" mass="6791">MATGRHRKENRIIGHVHPTWVDSTANSSRNNGQYLHRRKVTNSIRIRTGDRLSGTPPTGK</sequence>
<dbReference type="EMBL" id="KQ242517">
    <property type="protein sequence ID" value="KNC78299.1"/>
    <property type="molecule type" value="Genomic_DNA"/>
</dbReference>
<dbReference type="GeneID" id="25909766"/>
<evidence type="ECO:0000313" key="2">
    <source>
        <dbReference type="EMBL" id="KNC78299.1"/>
    </source>
</evidence>
<dbReference type="AlphaFoldDB" id="A0A0L0FNK3"/>
<evidence type="ECO:0000256" key="1">
    <source>
        <dbReference type="SAM" id="MobiDB-lite"/>
    </source>
</evidence>